<dbReference type="PRINTS" id="PR00420">
    <property type="entry name" value="RNGMNOXGNASE"/>
</dbReference>
<dbReference type="InterPro" id="IPR036188">
    <property type="entry name" value="FAD/NAD-bd_sf"/>
</dbReference>
<proteinExistence type="predicted"/>
<dbReference type="PANTHER" id="PTHR10961:SF7">
    <property type="entry name" value="FAD DEPENDENT OXIDOREDUCTASE DOMAIN-CONTAINING PROTEIN"/>
    <property type="match status" value="1"/>
</dbReference>
<organism evidence="1 2">
    <name type="scientific">Streptacidiphilus alkalitolerans</name>
    <dbReference type="NCBI Taxonomy" id="3342712"/>
    <lineage>
        <taxon>Bacteria</taxon>
        <taxon>Bacillati</taxon>
        <taxon>Actinomycetota</taxon>
        <taxon>Actinomycetes</taxon>
        <taxon>Kitasatosporales</taxon>
        <taxon>Streptomycetaceae</taxon>
        <taxon>Streptacidiphilus</taxon>
    </lineage>
</organism>
<keyword evidence="2" id="KW-1185">Reference proteome</keyword>
<protein>
    <submittedName>
        <fullName evidence="1">FAD-dependent oxidoreductase</fullName>
    </submittedName>
</protein>
<dbReference type="SUPFAM" id="SSF51905">
    <property type="entry name" value="FAD/NAD(P)-binding domain"/>
    <property type="match status" value="1"/>
</dbReference>
<dbReference type="InterPro" id="IPR006076">
    <property type="entry name" value="FAD-dep_OxRdtase"/>
</dbReference>
<comment type="caution">
    <text evidence="1">The sequence shown here is derived from an EMBL/GenBank/DDBJ whole genome shotgun (WGS) entry which is preliminary data.</text>
</comment>
<dbReference type="Gene3D" id="3.30.9.10">
    <property type="entry name" value="D-Amino Acid Oxidase, subunit A, domain 2"/>
    <property type="match status" value="1"/>
</dbReference>
<sequence length="390" mass="40984">MTARDPADRYQVAVIGAGLAGAATAWELARRGISTALVEAYRPGHRQGSSHGSSQLYARSSADSLYVELSGQAEACWLELEADAGTRLRHRTGALDFGARRDPVRLAARLGAAGVPHELLAAEEAAERWPQLRFDPGPVLYHPDGGWLDPDATVAACVGRAVAHGAELRTGVRVARIEQLRSGEVALRGPGLDAAPVRAELVVVAAGAWLPELGLPVRLPPLTVTQQQVFHFRRREQPGPRPGWPVFVHRGEQQVLGLPSGADGGTDGVLGAFKLSLLDDGRVTTAGTRSGVVDPASRQAVSGYVRQRLPELDPEPFAAATSLRTSTPGGDFVLDRAGSLVIVSPCSGHGGKYAPLIGRLTADLVLGKAEAPARFALPASNSGATARLRP</sequence>
<dbReference type="Gene3D" id="3.50.50.60">
    <property type="entry name" value="FAD/NAD(P)-binding domain"/>
    <property type="match status" value="1"/>
</dbReference>
<accession>A0ABV6V2X0</accession>
<dbReference type="Proteomes" id="UP001592582">
    <property type="component" value="Unassembled WGS sequence"/>
</dbReference>
<dbReference type="PANTHER" id="PTHR10961">
    <property type="entry name" value="PEROXISOMAL SARCOSINE OXIDASE"/>
    <property type="match status" value="1"/>
</dbReference>
<gene>
    <name evidence="1" type="ORF">ACEZDG_01875</name>
</gene>
<dbReference type="Pfam" id="PF01266">
    <property type="entry name" value="DAO"/>
    <property type="match status" value="1"/>
</dbReference>
<reference evidence="1 2" key="1">
    <citation type="submission" date="2024-09" db="EMBL/GenBank/DDBJ databases">
        <authorList>
            <person name="Lee S.D."/>
        </authorList>
    </citation>
    <scope>NUCLEOTIDE SEQUENCE [LARGE SCALE GENOMIC DNA]</scope>
    <source>
        <strain evidence="1 2">N1-1</strain>
    </source>
</reference>
<dbReference type="SUPFAM" id="SSF54373">
    <property type="entry name" value="FAD-linked reductases, C-terminal domain"/>
    <property type="match status" value="1"/>
</dbReference>
<dbReference type="InterPro" id="IPR045170">
    <property type="entry name" value="MTOX"/>
</dbReference>
<evidence type="ECO:0000313" key="1">
    <source>
        <dbReference type="EMBL" id="MFC1408023.1"/>
    </source>
</evidence>
<evidence type="ECO:0000313" key="2">
    <source>
        <dbReference type="Proteomes" id="UP001592582"/>
    </source>
</evidence>
<dbReference type="EMBL" id="JBHEZX010000001">
    <property type="protein sequence ID" value="MFC1408023.1"/>
    <property type="molecule type" value="Genomic_DNA"/>
</dbReference>
<name>A0ABV6V2X0_9ACTN</name>